<evidence type="ECO:0000256" key="13">
    <source>
        <dbReference type="ARBA" id="ARBA00066263"/>
    </source>
</evidence>
<dbReference type="SUPFAM" id="SSF47454">
    <property type="entry name" value="A DNA-binding domain in eukaryotic transcription factors"/>
    <property type="match status" value="1"/>
</dbReference>
<organism evidence="19">
    <name type="scientific">Enterobius vermicularis</name>
    <name type="common">Human pinworm</name>
    <dbReference type="NCBI Taxonomy" id="51028"/>
    <lineage>
        <taxon>Eukaryota</taxon>
        <taxon>Metazoa</taxon>
        <taxon>Ecdysozoa</taxon>
        <taxon>Nematoda</taxon>
        <taxon>Chromadorea</taxon>
        <taxon>Rhabditida</taxon>
        <taxon>Spirurina</taxon>
        <taxon>Oxyuridomorpha</taxon>
        <taxon>Oxyuroidea</taxon>
        <taxon>Oxyuridae</taxon>
        <taxon>Enterobius</taxon>
    </lineage>
</organism>
<feature type="compositionally biased region" description="Low complexity" evidence="15">
    <location>
        <begin position="52"/>
        <end position="72"/>
    </location>
</feature>
<sequence length="190" mass="21238">MESILTPLTPVASMMASVSYCNPSGSCLPEDGLQPIQTPHSPTSADHCFVVSPTPSSSPTLSTTSSNSSTLPHVSDEELACLSVRQLNQRLQGQDRQVVSALKQKRRTLKNRGYAFNCRVRRIQNQLQLEADNVMLKDQVRYLKQLLQDVQSRLAYYEPIAAVPVHSSPQPQLLQQQTPTTFYAQQYTYQ</sequence>
<dbReference type="InterPro" id="IPR008917">
    <property type="entry name" value="TF_DNA-bd_sf"/>
</dbReference>
<comment type="function">
    <text evidence="12">Acts as a transcriptional activator which regulates the expression of several rod-specific genes, including RHO and PDE6B. Also functions as a transcriptional coactivator, stimulating transcription mediated by the transcription factor CRX and NR2E3. Binds to the rhodopsin promoter in a sequence-specific manner.</text>
</comment>
<keyword evidence="11" id="KW-0539">Nucleus</keyword>
<dbReference type="Pfam" id="PF03131">
    <property type="entry name" value="bZIP_Maf"/>
    <property type="match status" value="1"/>
</dbReference>
<evidence type="ECO:0000313" key="17">
    <source>
        <dbReference type="EMBL" id="VDD93278.1"/>
    </source>
</evidence>
<reference evidence="19" key="1">
    <citation type="submission" date="2017-02" db="UniProtKB">
        <authorList>
            <consortium name="WormBaseParasite"/>
        </authorList>
    </citation>
    <scope>IDENTIFICATION</scope>
</reference>
<dbReference type="InterPro" id="IPR046347">
    <property type="entry name" value="bZIP_sf"/>
</dbReference>
<evidence type="ECO:0000256" key="9">
    <source>
        <dbReference type="ARBA" id="ARBA00023159"/>
    </source>
</evidence>
<evidence type="ECO:0000256" key="15">
    <source>
        <dbReference type="SAM" id="MobiDB-lite"/>
    </source>
</evidence>
<keyword evidence="7" id="KW-0805">Transcription regulation</keyword>
<evidence type="ECO:0000256" key="8">
    <source>
        <dbReference type="ARBA" id="ARBA00023125"/>
    </source>
</evidence>
<evidence type="ECO:0000313" key="18">
    <source>
        <dbReference type="Proteomes" id="UP000274131"/>
    </source>
</evidence>
<evidence type="ECO:0000256" key="3">
    <source>
        <dbReference type="ARBA" id="ARBA00022473"/>
    </source>
</evidence>
<name>A0A0N4VD73_ENTVE</name>
<keyword evidence="6" id="KW-0832">Ubl conjugation</keyword>
<dbReference type="GO" id="GO:0000978">
    <property type="term" value="F:RNA polymerase II cis-regulatory region sequence-specific DNA binding"/>
    <property type="evidence" value="ECO:0007669"/>
    <property type="project" value="TreeGrafter"/>
</dbReference>
<dbReference type="SUPFAM" id="SSF57959">
    <property type="entry name" value="Leucine zipper domain"/>
    <property type="match status" value="1"/>
</dbReference>
<comment type="subcellular location">
    <subcellularLocation>
        <location evidence="2">Cytoplasm</location>
    </subcellularLocation>
    <subcellularLocation>
        <location evidence="1">Nucleus</location>
    </subcellularLocation>
</comment>
<keyword evidence="3" id="KW-0217">Developmental protein</keyword>
<evidence type="ECO:0000256" key="4">
    <source>
        <dbReference type="ARBA" id="ARBA00022490"/>
    </source>
</evidence>
<dbReference type="AlphaFoldDB" id="A0A0N4VD73"/>
<dbReference type="CDD" id="cd14697">
    <property type="entry name" value="bZIP_Maf"/>
    <property type="match status" value="1"/>
</dbReference>
<protein>
    <recommendedName>
        <fullName evidence="14">Neural retina-specific leucine zipper protein</fullName>
    </recommendedName>
</protein>
<dbReference type="FunFam" id="1.20.5.170:FF:000071">
    <property type="entry name" value="Neural retina-specific leucine zipper protein"/>
    <property type="match status" value="1"/>
</dbReference>
<evidence type="ECO:0000259" key="16">
    <source>
        <dbReference type="Pfam" id="PF03131"/>
    </source>
</evidence>
<keyword evidence="8" id="KW-0238">DNA-binding</keyword>
<keyword evidence="10" id="KW-0804">Transcription</keyword>
<evidence type="ECO:0000256" key="14">
    <source>
        <dbReference type="ARBA" id="ARBA00071773"/>
    </source>
</evidence>
<feature type="domain" description="Basic leucine zipper" evidence="16">
    <location>
        <begin position="74"/>
        <end position="153"/>
    </location>
</feature>
<evidence type="ECO:0000256" key="10">
    <source>
        <dbReference type="ARBA" id="ARBA00023163"/>
    </source>
</evidence>
<feature type="region of interest" description="Disordered" evidence="15">
    <location>
        <begin position="31"/>
        <end position="72"/>
    </location>
</feature>
<dbReference type="Gene3D" id="1.20.5.170">
    <property type="match status" value="1"/>
</dbReference>
<gene>
    <name evidence="17" type="ORF">EVEC_LOCUS8029</name>
</gene>
<dbReference type="OrthoDB" id="5974330at2759"/>
<accession>A0A0N4VD73</accession>
<dbReference type="GO" id="GO:0005737">
    <property type="term" value="C:cytoplasm"/>
    <property type="evidence" value="ECO:0007669"/>
    <property type="project" value="UniProtKB-SubCell"/>
</dbReference>
<proteinExistence type="predicted"/>
<dbReference type="GO" id="GO:0005634">
    <property type="term" value="C:nucleus"/>
    <property type="evidence" value="ECO:0007669"/>
    <property type="project" value="UniProtKB-SubCell"/>
</dbReference>
<evidence type="ECO:0000256" key="5">
    <source>
        <dbReference type="ARBA" id="ARBA00022499"/>
    </source>
</evidence>
<keyword evidence="4" id="KW-0963">Cytoplasm</keyword>
<evidence type="ECO:0000256" key="11">
    <source>
        <dbReference type="ARBA" id="ARBA00023242"/>
    </source>
</evidence>
<dbReference type="GO" id="GO:0045944">
    <property type="term" value="P:positive regulation of transcription by RNA polymerase II"/>
    <property type="evidence" value="ECO:0007669"/>
    <property type="project" value="UniProtKB-ARBA"/>
</dbReference>
<feature type="compositionally biased region" description="Polar residues" evidence="15">
    <location>
        <begin position="35"/>
        <end position="44"/>
    </location>
</feature>
<dbReference type="Proteomes" id="UP000274131">
    <property type="component" value="Unassembled WGS sequence"/>
</dbReference>
<dbReference type="InterPro" id="IPR024874">
    <property type="entry name" value="Transcription_factor_Maf_fam"/>
</dbReference>
<evidence type="ECO:0000313" key="19">
    <source>
        <dbReference type="WBParaSite" id="EVEC_0000854501-mRNA-1"/>
    </source>
</evidence>
<dbReference type="InterPro" id="IPR004826">
    <property type="entry name" value="bZIP_Maf"/>
</dbReference>
<keyword evidence="18" id="KW-1185">Reference proteome</keyword>
<evidence type="ECO:0000256" key="12">
    <source>
        <dbReference type="ARBA" id="ARBA00055281"/>
    </source>
</evidence>
<comment type="subunit">
    <text evidence="13">Interacts with FIZ1; this interaction represses transactivation. Interacts (via the leucine-zipper domain) with CRX.</text>
</comment>
<evidence type="ECO:0000256" key="1">
    <source>
        <dbReference type="ARBA" id="ARBA00004123"/>
    </source>
</evidence>
<dbReference type="PANTHER" id="PTHR10129">
    <property type="entry name" value="TRANSCRIPTION FACTOR MAF"/>
    <property type="match status" value="1"/>
</dbReference>
<dbReference type="PANTHER" id="PTHR10129:SF44">
    <property type="entry name" value="TRAFFIC JAM, ISOFORM C"/>
    <property type="match status" value="1"/>
</dbReference>
<keyword evidence="5" id="KW-1017">Isopeptide bond</keyword>
<keyword evidence="9" id="KW-0010">Activator</keyword>
<reference evidence="17 18" key="2">
    <citation type="submission" date="2018-10" db="EMBL/GenBank/DDBJ databases">
        <authorList>
            <consortium name="Pathogen Informatics"/>
        </authorList>
    </citation>
    <scope>NUCLEOTIDE SEQUENCE [LARGE SCALE GENOMIC DNA]</scope>
</reference>
<dbReference type="STRING" id="51028.A0A0N4VD73"/>
<evidence type="ECO:0000256" key="7">
    <source>
        <dbReference type="ARBA" id="ARBA00023015"/>
    </source>
</evidence>
<dbReference type="GO" id="GO:0000981">
    <property type="term" value="F:DNA-binding transcription factor activity, RNA polymerase II-specific"/>
    <property type="evidence" value="ECO:0007669"/>
    <property type="project" value="TreeGrafter"/>
</dbReference>
<evidence type="ECO:0000256" key="6">
    <source>
        <dbReference type="ARBA" id="ARBA00022843"/>
    </source>
</evidence>
<evidence type="ECO:0000256" key="2">
    <source>
        <dbReference type="ARBA" id="ARBA00004496"/>
    </source>
</evidence>
<dbReference type="EMBL" id="UXUI01009221">
    <property type="protein sequence ID" value="VDD93278.1"/>
    <property type="molecule type" value="Genomic_DNA"/>
</dbReference>
<dbReference type="WBParaSite" id="EVEC_0000854501-mRNA-1">
    <property type="protein sequence ID" value="EVEC_0000854501-mRNA-1"/>
    <property type="gene ID" value="EVEC_0000854501"/>
</dbReference>